<evidence type="ECO:0000256" key="3">
    <source>
        <dbReference type="SAM" id="MobiDB-lite"/>
    </source>
</evidence>
<dbReference type="PANTHER" id="PTHR10693">
    <property type="entry name" value="RAS GTPASE-ACTIVATING PROTEIN-BINDING PROTEIN"/>
    <property type="match status" value="1"/>
</dbReference>
<dbReference type="SMART" id="SM00360">
    <property type="entry name" value="RRM"/>
    <property type="match status" value="1"/>
</dbReference>
<dbReference type="InterPro" id="IPR035979">
    <property type="entry name" value="RBD_domain_sf"/>
</dbReference>
<dbReference type="GO" id="GO:0016579">
    <property type="term" value="P:protein deubiquitination"/>
    <property type="evidence" value="ECO:0007669"/>
    <property type="project" value="TreeGrafter"/>
</dbReference>
<dbReference type="GO" id="GO:1990861">
    <property type="term" value="C:Ubp3-Bre5 deubiquitination complex"/>
    <property type="evidence" value="ECO:0007669"/>
    <property type="project" value="TreeGrafter"/>
</dbReference>
<name>A0AAN6THK8_9PEZI</name>
<dbReference type="Pfam" id="PF00076">
    <property type="entry name" value="RRM_1"/>
    <property type="match status" value="1"/>
</dbReference>
<reference evidence="6" key="1">
    <citation type="journal article" date="2023" name="Mol. Phylogenet. Evol.">
        <title>Genome-scale phylogeny and comparative genomics of the fungal order Sordariales.</title>
        <authorList>
            <person name="Hensen N."/>
            <person name="Bonometti L."/>
            <person name="Westerberg I."/>
            <person name="Brannstrom I.O."/>
            <person name="Guillou S."/>
            <person name="Cros-Aarteil S."/>
            <person name="Calhoun S."/>
            <person name="Haridas S."/>
            <person name="Kuo A."/>
            <person name="Mondo S."/>
            <person name="Pangilinan J."/>
            <person name="Riley R."/>
            <person name="LaButti K."/>
            <person name="Andreopoulos B."/>
            <person name="Lipzen A."/>
            <person name="Chen C."/>
            <person name="Yan M."/>
            <person name="Daum C."/>
            <person name="Ng V."/>
            <person name="Clum A."/>
            <person name="Steindorff A."/>
            <person name="Ohm R.A."/>
            <person name="Martin F."/>
            <person name="Silar P."/>
            <person name="Natvig D.O."/>
            <person name="Lalanne C."/>
            <person name="Gautier V."/>
            <person name="Ament-Velasquez S.L."/>
            <person name="Kruys A."/>
            <person name="Hutchinson M.I."/>
            <person name="Powell A.J."/>
            <person name="Barry K."/>
            <person name="Miller A.N."/>
            <person name="Grigoriev I.V."/>
            <person name="Debuchy R."/>
            <person name="Gladieux P."/>
            <person name="Hiltunen Thoren M."/>
            <person name="Johannesson H."/>
        </authorList>
    </citation>
    <scope>NUCLEOTIDE SEQUENCE</scope>
    <source>
        <strain evidence="6">CBS 508.74</strain>
    </source>
</reference>
<feature type="compositionally biased region" description="Gly residues" evidence="3">
    <location>
        <begin position="480"/>
        <end position="489"/>
    </location>
</feature>
<dbReference type="Gene3D" id="3.10.450.50">
    <property type="match status" value="1"/>
</dbReference>
<dbReference type="Gene3D" id="3.30.70.330">
    <property type="match status" value="1"/>
</dbReference>
<feature type="compositionally biased region" description="Low complexity" evidence="3">
    <location>
        <begin position="518"/>
        <end position="527"/>
    </location>
</feature>
<feature type="compositionally biased region" description="Low complexity" evidence="3">
    <location>
        <begin position="278"/>
        <end position="288"/>
    </location>
</feature>
<protein>
    <submittedName>
        <fullName evidence="6">Uncharacterized protein</fullName>
    </submittedName>
</protein>
<dbReference type="InterPro" id="IPR032710">
    <property type="entry name" value="NTF2-like_dom_sf"/>
</dbReference>
<gene>
    <name evidence="6" type="ORF">N656DRAFT_767267</name>
</gene>
<evidence type="ECO:0000313" key="7">
    <source>
        <dbReference type="Proteomes" id="UP001302812"/>
    </source>
</evidence>
<dbReference type="Pfam" id="PF02136">
    <property type="entry name" value="NTF2"/>
    <property type="match status" value="1"/>
</dbReference>
<keyword evidence="1 2" id="KW-0694">RNA-binding</keyword>
<dbReference type="GO" id="GO:0034517">
    <property type="term" value="P:ribophagy"/>
    <property type="evidence" value="ECO:0007669"/>
    <property type="project" value="TreeGrafter"/>
</dbReference>
<sequence>MATNGNVNHHDQYPAPAQTSETTANADSSTRDLPKDEVGWYFVEQYYTTLSKSPERLHLFYGKKSQFVSGLEAAIVPVSVGRQAIQERIKEMDFQDSKVRISNVDSQGSEQNIVIQVIGEIANKGEESKKFVQTFVLAQQPSGYFVLNDILRYIDEDQEEVAEPAAEAAEEPTAPAEVPAADEAEAEPEVTADEQAAPEQEPAQLDTTVVTQKLEEAAVEAPVAAEEPAVEPAVEAPEPAHTEQAQTQPDVEKTVEEIAEEEVKKPEEPKDPSPTPAVAPATRVAAPAPAQPEKPKEPPKPMSWASRVAAAAGTARPVAPIPKAATPPAAAQPRAPVPAPAQQPAPAAQQAQPAESSAAAPTPKDQGNEWQTAETKRQSRTQPVSAAPAEKEGTMAYIKYVTAKVRDEDLKAALSAFGELAYFDINRTKNCAFVEFKTQAGYNAAVAANPHTVNGENIVVEQRRPKANAYGGTNYNASRGGAGARGSRGGYELSRSGSQGGRGGFTGQSRGRGGAARGRGAAQAGTA</sequence>
<feature type="compositionally biased region" description="Low complexity" evidence="3">
    <location>
        <begin position="305"/>
        <end position="334"/>
    </location>
</feature>
<feature type="domain" description="RRM" evidence="4">
    <location>
        <begin position="394"/>
        <end position="465"/>
    </location>
</feature>
<dbReference type="GO" id="GO:0005829">
    <property type="term" value="C:cytosol"/>
    <property type="evidence" value="ECO:0007669"/>
    <property type="project" value="TreeGrafter"/>
</dbReference>
<dbReference type="InterPro" id="IPR002075">
    <property type="entry name" value="NTF2_dom"/>
</dbReference>
<dbReference type="RefSeq" id="XP_064671841.1">
    <property type="nucleotide sequence ID" value="XM_064813545.1"/>
</dbReference>
<dbReference type="SUPFAM" id="SSF54928">
    <property type="entry name" value="RNA-binding domain, RBD"/>
    <property type="match status" value="1"/>
</dbReference>
<dbReference type="GO" id="GO:1990904">
    <property type="term" value="C:ribonucleoprotein complex"/>
    <property type="evidence" value="ECO:0007669"/>
    <property type="project" value="TreeGrafter"/>
</dbReference>
<evidence type="ECO:0000259" key="5">
    <source>
        <dbReference type="PROSITE" id="PS50177"/>
    </source>
</evidence>
<feature type="compositionally biased region" description="Gly residues" evidence="3">
    <location>
        <begin position="498"/>
        <end position="517"/>
    </location>
</feature>
<feature type="region of interest" description="Disordered" evidence="3">
    <location>
        <begin position="470"/>
        <end position="527"/>
    </location>
</feature>
<dbReference type="InterPro" id="IPR012677">
    <property type="entry name" value="Nucleotide-bd_a/b_plait_sf"/>
</dbReference>
<dbReference type="Proteomes" id="UP001302812">
    <property type="component" value="Unassembled WGS sequence"/>
</dbReference>
<feature type="region of interest" description="Disordered" evidence="3">
    <location>
        <begin position="159"/>
        <end position="391"/>
    </location>
</feature>
<evidence type="ECO:0000256" key="1">
    <source>
        <dbReference type="ARBA" id="ARBA00022884"/>
    </source>
</evidence>
<dbReference type="EMBL" id="MU853337">
    <property type="protein sequence ID" value="KAK4114271.1"/>
    <property type="molecule type" value="Genomic_DNA"/>
</dbReference>
<organism evidence="6 7">
    <name type="scientific">Canariomyces notabilis</name>
    <dbReference type="NCBI Taxonomy" id="2074819"/>
    <lineage>
        <taxon>Eukaryota</taxon>
        <taxon>Fungi</taxon>
        <taxon>Dikarya</taxon>
        <taxon>Ascomycota</taxon>
        <taxon>Pezizomycotina</taxon>
        <taxon>Sordariomycetes</taxon>
        <taxon>Sordariomycetidae</taxon>
        <taxon>Sordariales</taxon>
        <taxon>Chaetomiaceae</taxon>
        <taxon>Canariomyces</taxon>
    </lineage>
</organism>
<feature type="compositionally biased region" description="Basic and acidic residues" evidence="3">
    <location>
        <begin position="250"/>
        <end position="271"/>
    </location>
</feature>
<feature type="compositionally biased region" description="Low complexity" evidence="3">
    <location>
        <begin position="193"/>
        <end position="204"/>
    </location>
</feature>
<feature type="compositionally biased region" description="Acidic residues" evidence="3">
    <location>
        <begin position="180"/>
        <end position="192"/>
    </location>
</feature>
<evidence type="ECO:0000256" key="2">
    <source>
        <dbReference type="PROSITE-ProRule" id="PRU00176"/>
    </source>
</evidence>
<dbReference type="PROSITE" id="PS50177">
    <property type="entry name" value="NTF2_DOMAIN"/>
    <property type="match status" value="1"/>
</dbReference>
<reference evidence="6" key="2">
    <citation type="submission" date="2023-05" db="EMBL/GenBank/DDBJ databases">
        <authorList>
            <consortium name="Lawrence Berkeley National Laboratory"/>
            <person name="Steindorff A."/>
            <person name="Hensen N."/>
            <person name="Bonometti L."/>
            <person name="Westerberg I."/>
            <person name="Brannstrom I.O."/>
            <person name="Guillou S."/>
            <person name="Cros-Aarteil S."/>
            <person name="Calhoun S."/>
            <person name="Haridas S."/>
            <person name="Kuo A."/>
            <person name="Mondo S."/>
            <person name="Pangilinan J."/>
            <person name="Riley R."/>
            <person name="Labutti K."/>
            <person name="Andreopoulos B."/>
            <person name="Lipzen A."/>
            <person name="Chen C."/>
            <person name="Yanf M."/>
            <person name="Daum C."/>
            <person name="Ng V."/>
            <person name="Clum A."/>
            <person name="Ohm R."/>
            <person name="Martin F."/>
            <person name="Silar P."/>
            <person name="Natvig D."/>
            <person name="Lalanne C."/>
            <person name="Gautier V."/>
            <person name="Ament-Velasquez S.L."/>
            <person name="Kruys A."/>
            <person name="Hutchinson M.I."/>
            <person name="Powell A.J."/>
            <person name="Barry K."/>
            <person name="Miller A.N."/>
            <person name="Grigoriev I.V."/>
            <person name="Debuchy R."/>
            <person name="Gladieux P."/>
            <person name="Thoren M.H."/>
            <person name="Johannesson H."/>
        </authorList>
    </citation>
    <scope>NUCLEOTIDE SEQUENCE</scope>
    <source>
        <strain evidence="6">CBS 508.74</strain>
    </source>
</reference>
<dbReference type="PROSITE" id="PS50102">
    <property type="entry name" value="RRM"/>
    <property type="match status" value="1"/>
</dbReference>
<dbReference type="GO" id="GO:0003729">
    <property type="term" value="F:mRNA binding"/>
    <property type="evidence" value="ECO:0007669"/>
    <property type="project" value="TreeGrafter"/>
</dbReference>
<dbReference type="InterPro" id="IPR000504">
    <property type="entry name" value="RRM_dom"/>
</dbReference>
<dbReference type="GeneID" id="89937670"/>
<dbReference type="SUPFAM" id="SSF54427">
    <property type="entry name" value="NTF2-like"/>
    <property type="match status" value="1"/>
</dbReference>
<feature type="compositionally biased region" description="Polar residues" evidence="3">
    <location>
        <begin position="17"/>
        <end position="28"/>
    </location>
</feature>
<dbReference type="FunFam" id="3.10.450.50:FF:000003">
    <property type="entry name" value="Nuclear transport factor 2 family protein"/>
    <property type="match status" value="1"/>
</dbReference>
<dbReference type="PANTHER" id="PTHR10693:SF20">
    <property type="entry name" value="AT27578P"/>
    <property type="match status" value="1"/>
</dbReference>
<accession>A0AAN6THK8</accession>
<feature type="compositionally biased region" description="Low complexity" evidence="3">
    <location>
        <begin position="163"/>
        <end position="179"/>
    </location>
</feature>
<feature type="compositionally biased region" description="Low complexity" evidence="3">
    <location>
        <begin position="344"/>
        <end position="363"/>
    </location>
</feature>
<dbReference type="AlphaFoldDB" id="A0AAN6THK8"/>
<comment type="caution">
    <text evidence="6">The sequence shown here is derived from an EMBL/GenBank/DDBJ whole genome shotgun (WGS) entry which is preliminary data.</text>
</comment>
<keyword evidence="7" id="KW-1185">Reference proteome</keyword>
<feature type="compositionally biased region" description="Low complexity" evidence="3">
    <location>
        <begin position="219"/>
        <end position="239"/>
    </location>
</feature>
<proteinExistence type="predicted"/>
<dbReference type="InterPro" id="IPR039539">
    <property type="entry name" value="Ras_GTPase_bind_prot"/>
</dbReference>
<evidence type="ECO:0000259" key="4">
    <source>
        <dbReference type="PROSITE" id="PS50102"/>
    </source>
</evidence>
<feature type="region of interest" description="Disordered" evidence="3">
    <location>
        <begin position="1"/>
        <end position="31"/>
    </location>
</feature>
<dbReference type="InterPro" id="IPR018222">
    <property type="entry name" value="Nuclear_transport_factor_2_euk"/>
</dbReference>
<evidence type="ECO:0000313" key="6">
    <source>
        <dbReference type="EMBL" id="KAK4114271.1"/>
    </source>
</evidence>
<feature type="domain" description="NTF2" evidence="5">
    <location>
        <begin position="38"/>
        <end position="153"/>
    </location>
</feature>
<dbReference type="CDD" id="cd00780">
    <property type="entry name" value="NTF2"/>
    <property type="match status" value="1"/>
</dbReference>